<evidence type="ECO:0000313" key="9">
    <source>
        <dbReference type="EMBL" id="KFM70790.1"/>
    </source>
</evidence>
<dbReference type="InterPro" id="IPR002156">
    <property type="entry name" value="RNaseH_domain"/>
</dbReference>
<feature type="non-terminal residue" evidence="9">
    <location>
        <position position="186"/>
    </location>
</feature>
<dbReference type="EC" id="3.1.26.4" evidence="3"/>
<keyword evidence="7" id="KW-0378">Hydrolase</keyword>
<dbReference type="AlphaFoldDB" id="A0A087U0A1"/>
<proteinExistence type="inferred from homology"/>
<comment type="catalytic activity">
    <reaction evidence="1">
        <text>Endonucleolytic cleavage to 5'-phosphomonoester.</text>
        <dbReference type="EC" id="3.1.26.4"/>
    </reaction>
</comment>
<keyword evidence="5" id="KW-0479">Metal-binding</keyword>
<evidence type="ECO:0000256" key="2">
    <source>
        <dbReference type="ARBA" id="ARBA00005300"/>
    </source>
</evidence>
<keyword evidence="10" id="KW-1185">Reference proteome</keyword>
<dbReference type="GO" id="GO:0046872">
    <property type="term" value="F:metal ion binding"/>
    <property type="evidence" value="ECO:0007669"/>
    <property type="project" value="UniProtKB-KW"/>
</dbReference>
<evidence type="ECO:0000256" key="3">
    <source>
        <dbReference type="ARBA" id="ARBA00012180"/>
    </source>
</evidence>
<dbReference type="PROSITE" id="PS50879">
    <property type="entry name" value="RNASE_H_1"/>
    <property type="match status" value="1"/>
</dbReference>
<dbReference type="Gene3D" id="3.30.420.10">
    <property type="entry name" value="Ribonuclease H-like superfamily/Ribonuclease H"/>
    <property type="match status" value="1"/>
</dbReference>
<name>A0A087U0A1_STEMI</name>
<dbReference type="Proteomes" id="UP000054359">
    <property type="component" value="Unassembled WGS sequence"/>
</dbReference>
<accession>A0A087U0A1</accession>
<dbReference type="PANTHER" id="PTHR10642">
    <property type="entry name" value="RIBONUCLEASE H1"/>
    <property type="match status" value="1"/>
</dbReference>
<keyword evidence="4" id="KW-0540">Nuclease</keyword>
<evidence type="ECO:0000256" key="1">
    <source>
        <dbReference type="ARBA" id="ARBA00000077"/>
    </source>
</evidence>
<evidence type="ECO:0000256" key="7">
    <source>
        <dbReference type="ARBA" id="ARBA00022801"/>
    </source>
</evidence>
<dbReference type="InterPro" id="IPR050092">
    <property type="entry name" value="RNase_H"/>
</dbReference>
<dbReference type="InterPro" id="IPR036397">
    <property type="entry name" value="RNaseH_sf"/>
</dbReference>
<keyword evidence="6" id="KW-0255">Endonuclease</keyword>
<evidence type="ECO:0000259" key="8">
    <source>
        <dbReference type="PROSITE" id="PS50879"/>
    </source>
</evidence>
<dbReference type="STRING" id="407821.A0A087U0A1"/>
<organism evidence="9 10">
    <name type="scientific">Stegodyphus mimosarum</name>
    <name type="common">African social velvet spider</name>
    <dbReference type="NCBI Taxonomy" id="407821"/>
    <lineage>
        <taxon>Eukaryota</taxon>
        <taxon>Metazoa</taxon>
        <taxon>Ecdysozoa</taxon>
        <taxon>Arthropoda</taxon>
        <taxon>Chelicerata</taxon>
        <taxon>Arachnida</taxon>
        <taxon>Araneae</taxon>
        <taxon>Araneomorphae</taxon>
        <taxon>Entelegynae</taxon>
        <taxon>Eresoidea</taxon>
        <taxon>Eresidae</taxon>
        <taxon>Stegodyphus</taxon>
    </lineage>
</organism>
<gene>
    <name evidence="9" type="ORF">X975_23294</name>
</gene>
<dbReference type="PANTHER" id="PTHR10642:SF26">
    <property type="entry name" value="RIBONUCLEASE H1"/>
    <property type="match status" value="1"/>
</dbReference>
<evidence type="ECO:0000313" key="10">
    <source>
        <dbReference type="Proteomes" id="UP000054359"/>
    </source>
</evidence>
<dbReference type="EMBL" id="KK117561">
    <property type="protein sequence ID" value="KFM70790.1"/>
    <property type="molecule type" value="Genomic_DNA"/>
</dbReference>
<dbReference type="GO" id="GO:0004523">
    <property type="term" value="F:RNA-DNA hybrid ribonuclease activity"/>
    <property type="evidence" value="ECO:0007669"/>
    <property type="project" value="UniProtKB-EC"/>
</dbReference>
<dbReference type="InterPro" id="IPR012337">
    <property type="entry name" value="RNaseH-like_sf"/>
</dbReference>
<dbReference type="GO" id="GO:0043137">
    <property type="term" value="P:DNA replication, removal of RNA primer"/>
    <property type="evidence" value="ECO:0007669"/>
    <property type="project" value="TreeGrafter"/>
</dbReference>
<reference evidence="9 10" key="1">
    <citation type="submission" date="2013-11" db="EMBL/GenBank/DDBJ databases">
        <title>Genome sequencing of Stegodyphus mimosarum.</title>
        <authorList>
            <person name="Bechsgaard J."/>
        </authorList>
    </citation>
    <scope>NUCLEOTIDE SEQUENCE [LARGE SCALE GENOMIC DNA]</scope>
</reference>
<sequence length="186" mass="20922">MALEIINDIPAQALVIYTDGSRSDKDRAGSGIYCKIPEGDLRCNIRNSDHCSVFRSKLIAISKAFDYALCSSSEIMWILTDSRSSIQYLKNWPKIMDKTGQDIVSKLFELGQHKSIYLQWITSHVGVYGNETADNLARKGCDLPTPTSTDLCPTEFMPIANIKLIRHVKFLLFISDISLNNQACHF</sequence>
<evidence type="ECO:0000256" key="6">
    <source>
        <dbReference type="ARBA" id="ARBA00022759"/>
    </source>
</evidence>
<dbReference type="OMA" id="SSSEIMW"/>
<dbReference type="OrthoDB" id="6433900at2759"/>
<dbReference type="GO" id="GO:0003676">
    <property type="term" value="F:nucleic acid binding"/>
    <property type="evidence" value="ECO:0007669"/>
    <property type="project" value="InterPro"/>
</dbReference>
<feature type="domain" description="RNase H type-1" evidence="8">
    <location>
        <begin position="10"/>
        <end position="142"/>
    </location>
</feature>
<protein>
    <recommendedName>
        <fullName evidence="3">ribonuclease H</fullName>
        <ecNumber evidence="3">3.1.26.4</ecNumber>
    </recommendedName>
</protein>
<dbReference type="Pfam" id="PF00075">
    <property type="entry name" value="RNase_H"/>
    <property type="match status" value="1"/>
</dbReference>
<comment type="similarity">
    <text evidence="2">Belongs to the RNase H family.</text>
</comment>
<evidence type="ECO:0000256" key="5">
    <source>
        <dbReference type="ARBA" id="ARBA00022723"/>
    </source>
</evidence>
<dbReference type="CDD" id="cd09276">
    <property type="entry name" value="Rnase_HI_RT_non_LTR"/>
    <property type="match status" value="1"/>
</dbReference>
<evidence type="ECO:0000256" key="4">
    <source>
        <dbReference type="ARBA" id="ARBA00022722"/>
    </source>
</evidence>
<dbReference type="SUPFAM" id="SSF53098">
    <property type="entry name" value="Ribonuclease H-like"/>
    <property type="match status" value="1"/>
</dbReference>